<feature type="domain" description="Mitochondria-eating protein C-terminal" evidence="2">
    <location>
        <begin position="6"/>
        <end position="153"/>
    </location>
</feature>
<evidence type="ECO:0000256" key="1">
    <source>
        <dbReference type="SAM" id="Coils"/>
    </source>
</evidence>
<evidence type="ECO:0000259" key="2">
    <source>
        <dbReference type="Pfam" id="PF16026"/>
    </source>
</evidence>
<gene>
    <name evidence="3" type="ORF">CHS0354_030866</name>
</gene>
<keyword evidence="1" id="KW-0175">Coiled coil</keyword>
<proteinExistence type="predicted"/>
<evidence type="ECO:0000313" key="4">
    <source>
        <dbReference type="Proteomes" id="UP001195483"/>
    </source>
</evidence>
<dbReference type="Pfam" id="PF16026">
    <property type="entry name" value="MIEAP"/>
    <property type="match status" value="1"/>
</dbReference>
<dbReference type="Proteomes" id="UP001195483">
    <property type="component" value="Unassembled WGS sequence"/>
</dbReference>
<reference evidence="3" key="3">
    <citation type="submission" date="2023-05" db="EMBL/GenBank/DDBJ databases">
        <authorList>
            <person name="Smith C.H."/>
        </authorList>
    </citation>
    <scope>NUCLEOTIDE SEQUENCE</scope>
    <source>
        <strain evidence="3">CHS0354</strain>
        <tissue evidence="3">Mantle</tissue>
    </source>
</reference>
<dbReference type="EMBL" id="JAEAOA010001835">
    <property type="protein sequence ID" value="KAK3594520.1"/>
    <property type="molecule type" value="Genomic_DNA"/>
</dbReference>
<comment type="caution">
    <text evidence="3">The sequence shown here is derived from an EMBL/GenBank/DDBJ whole genome shotgun (WGS) entry which is preliminary data.</text>
</comment>
<reference evidence="3" key="1">
    <citation type="journal article" date="2021" name="Genome Biol. Evol.">
        <title>A High-Quality Reference Genome for a Parasitic Bivalve with Doubly Uniparental Inheritance (Bivalvia: Unionida).</title>
        <authorList>
            <person name="Smith C.H."/>
        </authorList>
    </citation>
    <scope>NUCLEOTIDE SEQUENCE</scope>
    <source>
        <strain evidence="3">CHS0354</strain>
    </source>
</reference>
<keyword evidence="4" id="KW-1185">Reference proteome</keyword>
<dbReference type="AlphaFoldDB" id="A0AAE0SMZ2"/>
<feature type="coiled-coil region" evidence="1">
    <location>
        <begin position="40"/>
        <end position="67"/>
    </location>
</feature>
<accession>A0AAE0SMZ2</accession>
<organism evidence="3 4">
    <name type="scientific">Potamilus streckersoni</name>
    <dbReference type="NCBI Taxonomy" id="2493646"/>
    <lineage>
        <taxon>Eukaryota</taxon>
        <taxon>Metazoa</taxon>
        <taxon>Spiralia</taxon>
        <taxon>Lophotrochozoa</taxon>
        <taxon>Mollusca</taxon>
        <taxon>Bivalvia</taxon>
        <taxon>Autobranchia</taxon>
        <taxon>Heteroconchia</taxon>
        <taxon>Palaeoheterodonta</taxon>
        <taxon>Unionida</taxon>
        <taxon>Unionoidea</taxon>
        <taxon>Unionidae</taxon>
        <taxon>Ambleminae</taxon>
        <taxon>Lampsilini</taxon>
        <taxon>Potamilus</taxon>
    </lineage>
</organism>
<sequence>MESECVSFQACKEVRKLQEDLLKALKEYIGEDDDTQELTIPDVMKTLQSTKRNIKKMQNEFKQNVEKELAMKSNYGEKVQVIRPYIDECVEICLLMNIQEPPMELKGLLMSCYPKFNLSEFNPYMKSGDIIEYIVWPAMYLYREGPLMCKGVAQGLRNSSSVLKSTNAIKADN</sequence>
<protein>
    <recommendedName>
        <fullName evidence="2">Mitochondria-eating protein C-terminal domain-containing protein</fullName>
    </recommendedName>
</protein>
<name>A0AAE0SMZ2_9BIVA</name>
<evidence type="ECO:0000313" key="3">
    <source>
        <dbReference type="EMBL" id="KAK3594520.1"/>
    </source>
</evidence>
<dbReference type="InterPro" id="IPR031981">
    <property type="entry name" value="MIEAP_C"/>
</dbReference>
<reference evidence="3" key="2">
    <citation type="journal article" date="2021" name="Genome Biol. Evol.">
        <title>Developing a high-quality reference genome for a parasitic bivalve with doubly uniparental inheritance (Bivalvia: Unionida).</title>
        <authorList>
            <person name="Smith C.H."/>
        </authorList>
    </citation>
    <scope>NUCLEOTIDE SEQUENCE</scope>
    <source>
        <strain evidence="3">CHS0354</strain>
        <tissue evidence="3">Mantle</tissue>
    </source>
</reference>